<keyword evidence="4" id="KW-0804">Transcription</keyword>
<dbReference type="SUPFAM" id="SSF100950">
    <property type="entry name" value="NagB/RpiA/CoA transferase-like"/>
    <property type="match status" value="1"/>
</dbReference>
<dbReference type="Gene3D" id="1.10.10.10">
    <property type="entry name" value="Winged helix-like DNA-binding domain superfamily/Winged helix DNA-binding domain"/>
    <property type="match status" value="1"/>
</dbReference>
<dbReference type="SUPFAM" id="SSF46785">
    <property type="entry name" value="Winged helix' DNA-binding domain"/>
    <property type="match status" value="1"/>
</dbReference>
<dbReference type="RefSeq" id="WP_381482419.1">
    <property type="nucleotide sequence ID" value="NZ_JBHTLT010000129.1"/>
</dbReference>
<feature type="domain" description="Sugar-binding" evidence="5">
    <location>
        <begin position="97"/>
        <end position="340"/>
    </location>
</feature>
<dbReference type="Proteomes" id="UP001597231">
    <property type="component" value="Unassembled WGS sequence"/>
</dbReference>
<evidence type="ECO:0000313" key="7">
    <source>
        <dbReference type="EMBL" id="MFD1206784.1"/>
    </source>
</evidence>
<accession>A0ABW3U3I3</accession>
<feature type="domain" description="CggR N-terminal DNA binding" evidence="6">
    <location>
        <begin position="20"/>
        <end position="87"/>
    </location>
</feature>
<comment type="similarity">
    <text evidence="1">Belongs to the SorC transcriptional regulatory family.</text>
</comment>
<evidence type="ECO:0000256" key="2">
    <source>
        <dbReference type="ARBA" id="ARBA00023015"/>
    </source>
</evidence>
<evidence type="ECO:0000259" key="5">
    <source>
        <dbReference type="Pfam" id="PF04198"/>
    </source>
</evidence>
<keyword evidence="8" id="KW-1185">Reference proteome</keyword>
<sequence length="346" mass="37539">MDSDLFELQSKLVPEMVDLLHERYRVLKFIETAGPIGRRPLSLMADLTERECRSVLEALRELRLIRVAKEGASVTEEGSRLLSSLGEAIDQWSGREALARNLTAKLGIRSVKIVIGDCDVNPSVKNLIGKEAAQQFMEGIGDGEIVAVTGGSSVAAVSPYIEVFDDAKHIHFIAARGGIGNEIGLQANVIAASFAEACGASYSAFYYPESLSSEAHEIFKKEAIAQEMIAKYEKTDCVIHGIGDAQRMAALRNANEEERLYLQEHGAKGEAFGYYFDENGKVVHRIRTVGIQTEQLLKVPLLIAVAGGSSKGEAILAYMASAPKQTILITDEGAAKAMLSHVTNKK</sequence>
<keyword evidence="2" id="KW-0805">Transcription regulation</keyword>
<proteinExistence type="inferred from homology"/>
<evidence type="ECO:0000256" key="4">
    <source>
        <dbReference type="ARBA" id="ARBA00023163"/>
    </source>
</evidence>
<reference evidence="8" key="1">
    <citation type="journal article" date="2019" name="Int. J. Syst. Evol. Microbiol.">
        <title>The Global Catalogue of Microorganisms (GCM) 10K type strain sequencing project: providing services to taxonomists for standard genome sequencing and annotation.</title>
        <authorList>
            <consortium name="The Broad Institute Genomics Platform"/>
            <consortium name="The Broad Institute Genome Sequencing Center for Infectious Disease"/>
            <person name="Wu L."/>
            <person name="Ma J."/>
        </authorList>
    </citation>
    <scope>NUCLEOTIDE SEQUENCE [LARGE SCALE GENOMIC DNA]</scope>
    <source>
        <strain evidence="8">CCUG 53915</strain>
    </source>
</reference>
<dbReference type="PANTHER" id="PTHR34294:SF5">
    <property type="entry name" value="CENTRAL GLYCOLYTIC GENES REGULATOR"/>
    <property type="match status" value="1"/>
</dbReference>
<dbReference type="InterPro" id="IPR007324">
    <property type="entry name" value="Sugar-bd_dom_put"/>
</dbReference>
<dbReference type="InterPro" id="IPR037171">
    <property type="entry name" value="NagB/RpiA_transferase-like"/>
</dbReference>
<evidence type="ECO:0000259" key="6">
    <source>
        <dbReference type="Pfam" id="PF21715"/>
    </source>
</evidence>
<evidence type="ECO:0000256" key="1">
    <source>
        <dbReference type="ARBA" id="ARBA00010466"/>
    </source>
</evidence>
<dbReference type="InterPro" id="IPR036388">
    <property type="entry name" value="WH-like_DNA-bd_sf"/>
</dbReference>
<dbReference type="Pfam" id="PF21715">
    <property type="entry name" value="CggR_N"/>
    <property type="match status" value="1"/>
</dbReference>
<comment type="caution">
    <text evidence="7">The sequence shown here is derived from an EMBL/GenBank/DDBJ whole genome shotgun (WGS) entry which is preliminary data.</text>
</comment>
<gene>
    <name evidence="7" type="ORF">ACFQ38_16940</name>
</gene>
<name>A0ABW3U3I3_9BACL</name>
<dbReference type="InterPro" id="IPR036390">
    <property type="entry name" value="WH_DNA-bd_sf"/>
</dbReference>
<evidence type="ECO:0000256" key="3">
    <source>
        <dbReference type="ARBA" id="ARBA00023125"/>
    </source>
</evidence>
<protein>
    <submittedName>
        <fullName evidence="7">Sugar-binding transcriptional regulator</fullName>
    </submittedName>
</protein>
<evidence type="ECO:0000313" key="8">
    <source>
        <dbReference type="Proteomes" id="UP001597231"/>
    </source>
</evidence>
<organism evidence="7 8">
    <name type="scientific">Sporosarcina contaminans</name>
    <dbReference type="NCBI Taxonomy" id="633403"/>
    <lineage>
        <taxon>Bacteria</taxon>
        <taxon>Bacillati</taxon>
        <taxon>Bacillota</taxon>
        <taxon>Bacilli</taxon>
        <taxon>Bacillales</taxon>
        <taxon>Caryophanaceae</taxon>
        <taxon>Sporosarcina</taxon>
    </lineage>
</organism>
<keyword evidence="3" id="KW-0238">DNA-binding</keyword>
<dbReference type="EMBL" id="JBHTLT010000129">
    <property type="protein sequence ID" value="MFD1206784.1"/>
    <property type="molecule type" value="Genomic_DNA"/>
</dbReference>
<dbReference type="InterPro" id="IPR048715">
    <property type="entry name" value="CggR_N"/>
</dbReference>
<dbReference type="InterPro" id="IPR051054">
    <property type="entry name" value="SorC_transcr_regulators"/>
</dbReference>
<dbReference type="Gene3D" id="3.40.50.1360">
    <property type="match status" value="1"/>
</dbReference>
<dbReference type="Pfam" id="PF04198">
    <property type="entry name" value="Sugar-bind"/>
    <property type="match status" value="1"/>
</dbReference>
<dbReference type="PANTHER" id="PTHR34294">
    <property type="entry name" value="TRANSCRIPTIONAL REGULATOR-RELATED"/>
    <property type="match status" value="1"/>
</dbReference>